<feature type="domain" description="Bro-N" evidence="1">
    <location>
        <begin position="1"/>
        <end position="119"/>
    </location>
</feature>
<evidence type="ECO:0000313" key="2">
    <source>
        <dbReference type="EMBL" id="OIJ13543.1"/>
    </source>
</evidence>
<evidence type="ECO:0000259" key="1">
    <source>
        <dbReference type="PROSITE" id="PS51750"/>
    </source>
</evidence>
<dbReference type="PANTHER" id="PTHR36180:SF2">
    <property type="entry name" value="BRO FAMILY PROTEIN"/>
    <property type="match status" value="1"/>
</dbReference>
<accession>A0A1S2LN64</accession>
<dbReference type="Pfam" id="PF02498">
    <property type="entry name" value="Bro-N"/>
    <property type="match status" value="1"/>
</dbReference>
<dbReference type="InterPro" id="IPR003497">
    <property type="entry name" value="BRO_N_domain"/>
</dbReference>
<sequence>MKGLTIFNFEGSEVRTVQKNGETWWVAKDVCDVFGETNRNRAMQSLDEDEKGYTQMTTPGGVQQVAVVNEPGLYSLLFSMHPSKARGISEDYISKRKRKLKKFKRWVTHEVLPSIRKHGLYAVDELLANPDLWIKALQELKAEREKNIELTTTIGIQEQQIAEMQPKASYYDVVLNCKDAVAITTIAKDYGKSGRWLNEYLRDLGVQFRQGKIWLLYQKYAHHGYTTTKTHTYPGKDGSMHSKVHTYWTQKGRLFIYELLKDDGMLPLIEQGPDNEVE</sequence>
<reference evidence="2 3" key="1">
    <citation type="submission" date="2016-10" db="EMBL/GenBank/DDBJ databases">
        <title>Draft genome sequences of four alkaliphilic bacteria belonging to the Anaerobacillus genus.</title>
        <authorList>
            <person name="Bassil N.M."/>
            <person name="Lloyd J.R."/>
        </authorList>
    </citation>
    <scope>NUCLEOTIDE SEQUENCE [LARGE SCALE GENOMIC DNA]</scope>
    <source>
        <strain evidence="2 3">DSM 18345</strain>
    </source>
</reference>
<dbReference type="RefSeq" id="WP_071309395.1">
    <property type="nucleotide sequence ID" value="NZ_MLQR01000027.1"/>
</dbReference>
<dbReference type="Pfam" id="PF03374">
    <property type="entry name" value="ANT"/>
    <property type="match status" value="1"/>
</dbReference>
<keyword evidence="3" id="KW-1185">Reference proteome</keyword>
<dbReference type="Proteomes" id="UP000179524">
    <property type="component" value="Unassembled WGS sequence"/>
</dbReference>
<proteinExistence type="predicted"/>
<dbReference type="OrthoDB" id="9812611at2"/>
<protein>
    <submittedName>
        <fullName evidence="2">Phage antirepressor</fullName>
    </submittedName>
</protein>
<dbReference type="InterPro" id="IPR005039">
    <property type="entry name" value="Ant_C"/>
</dbReference>
<dbReference type="AlphaFoldDB" id="A0A1S2LN64"/>
<evidence type="ECO:0000313" key="3">
    <source>
        <dbReference type="Proteomes" id="UP000179524"/>
    </source>
</evidence>
<dbReference type="GO" id="GO:0003677">
    <property type="term" value="F:DNA binding"/>
    <property type="evidence" value="ECO:0007669"/>
    <property type="project" value="InterPro"/>
</dbReference>
<dbReference type="PANTHER" id="PTHR36180">
    <property type="entry name" value="DNA-BINDING PROTEIN-RELATED-RELATED"/>
    <property type="match status" value="1"/>
</dbReference>
<dbReference type="SMART" id="SM01040">
    <property type="entry name" value="Bro-N"/>
    <property type="match status" value="1"/>
</dbReference>
<name>A0A1S2LN64_9BACI</name>
<dbReference type="EMBL" id="MLQR01000027">
    <property type="protein sequence ID" value="OIJ13543.1"/>
    <property type="molecule type" value="Genomic_DNA"/>
</dbReference>
<dbReference type="PROSITE" id="PS51750">
    <property type="entry name" value="BRO_N"/>
    <property type="match status" value="1"/>
</dbReference>
<comment type="caution">
    <text evidence="2">The sequence shown here is derived from an EMBL/GenBank/DDBJ whole genome shotgun (WGS) entry which is preliminary data.</text>
</comment>
<gene>
    <name evidence="2" type="ORF">BKP37_09645</name>
</gene>
<organism evidence="2 3">
    <name type="scientific">Anaerobacillus alkalilacustris</name>
    <dbReference type="NCBI Taxonomy" id="393763"/>
    <lineage>
        <taxon>Bacteria</taxon>
        <taxon>Bacillati</taxon>
        <taxon>Bacillota</taxon>
        <taxon>Bacilli</taxon>
        <taxon>Bacillales</taxon>
        <taxon>Bacillaceae</taxon>
        <taxon>Anaerobacillus</taxon>
    </lineage>
</organism>